<evidence type="ECO:0000256" key="7">
    <source>
        <dbReference type="ARBA" id="ARBA00022989"/>
    </source>
</evidence>
<evidence type="ECO:0000256" key="8">
    <source>
        <dbReference type="ARBA" id="ARBA00023010"/>
    </source>
</evidence>
<comment type="caution">
    <text evidence="12">The sequence shown here is derived from an EMBL/GenBank/DDBJ whole genome shotgun (WGS) entry which is preliminary data.</text>
</comment>
<evidence type="ECO:0000256" key="4">
    <source>
        <dbReference type="ARBA" id="ARBA00022475"/>
    </source>
</evidence>
<evidence type="ECO:0000256" key="1">
    <source>
        <dbReference type="ARBA" id="ARBA00004651"/>
    </source>
</evidence>
<dbReference type="InterPro" id="IPR004692">
    <property type="entry name" value="SecG"/>
</dbReference>
<protein>
    <recommendedName>
        <fullName evidence="10">Protein-export membrane protein SecG</fullName>
    </recommendedName>
</protein>
<dbReference type="Proteomes" id="UP000030889">
    <property type="component" value="Unassembled WGS sequence"/>
</dbReference>
<dbReference type="EMBL" id="JRGF01000002">
    <property type="protein sequence ID" value="KHE42872.1"/>
    <property type="molecule type" value="Genomic_DNA"/>
</dbReference>
<keyword evidence="7 10" id="KW-1133">Transmembrane helix</keyword>
<dbReference type="NCBIfam" id="TIGR00810">
    <property type="entry name" value="secG"/>
    <property type="match status" value="1"/>
</dbReference>
<accession>A0ABR4YL18</accession>
<evidence type="ECO:0000256" key="6">
    <source>
        <dbReference type="ARBA" id="ARBA00022927"/>
    </source>
</evidence>
<dbReference type="PANTHER" id="PTHR34182:SF1">
    <property type="entry name" value="PROTEIN-EXPORT MEMBRANE PROTEIN SECG"/>
    <property type="match status" value="1"/>
</dbReference>
<evidence type="ECO:0000256" key="5">
    <source>
        <dbReference type="ARBA" id="ARBA00022692"/>
    </source>
</evidence>
<comment type="caution">
    <text evidence="10">Lacks conserved residue(s) required for the propagation of feature annotation.</text>
</comment>
<evidence type="ECO:0000256" key="10">
    <source>
        <dbReference type="RuleBase" id="RU365087"/>
    </source>
</evidence>
<comment type="function">
    <text evidence="10">Involved in protein export. Participates in an early event of protein translocation.</text>
</comment>
<proteinExistence type="inferred from homology"/>
<keyword evidence="4 10" id="KW-1003">Cell membrane</keyword>
<evidence type="ECO:0000256" key="9">
    <source>
        <dbReference type="ARBA" id="ARBA00023136"/>
    </source>
</evidence>
<feature type="transmembrane region" description="Helical" evidence="10">
    <location>
        <begin position="54"/>
        <end position="71"/>
    </location>
</feature>
<feature type="region of interest" description="Disordered" evidence="11">
    <location>
        <begin position="108"/>
        <end position="129"/>
    </location>
</feature>
<keyword evidence="8 10" id="KW-0811">Translocation</keyword>
<dbReference type="Pfam" id="PF03840">
    <property type="entry name" value="SecG"/>
    <property type="match status" value="1"/>
</dbReference>
<keyword evidence="9 10" id="KW-0472">Membrane</keyword>
<organism evidence="12 13">
    <name type="scientific">Alistipes inops</name>
    <dbReference type="NCBI Taxonomy" id="1501391"/>
    <lineage>
        <taxon>Bacteria</taxon>
        <taxon>Pseudomonadati</taxon>
        <taxon>Bacteroidota</taxon>
        <taxon>Bacteroidia</taxon>
        <taxon>Bacteroidales</taxon>
        <taxon>Rikenellaceae</taxon>
        <taxon>Alistipes</taxon>
    </lineage>
</organism>
<evidence type="ECO:0000256" key="3">
    <source>
        <dbReference type="ARBA" id="ARBA00022448"/>
    </source>
</evidence>
<keyword evidence="3 10" id="KW-0813">Transport</keyword>
<evidence type="ECO:0000313" key="12">
    <source>
        <dbReference type="EMBL" id="KHE42872.1"/>
    </source>
</evidence>
<keyword evidence="13" id="KW-1185">Reference proteome</keyword>
<dbReference type="RefSeq" id="WP_022063154.1">
    <property type="nucleotide sequence ID" value="NZ_JRGF01000002.1"/>
</dbReference>
<comment type="subcellular location">
    <subcellularLocation>
        <location evidence="1 10">Cell membrane</location>
        <topology evidence="1 10">Multi-pass membrane protein</topology>
    </subcellularLocation>
</comment>
<comment type="similarity">
    <text evidence="2 10">Belongs to the SecG family.</text>
</comment>
<dbReference type="PANTHER" id="PTHR34182">
    <property type="entry name" value="PROTEIN-EXPORT MEMBRANE PROTEIN SECG"/>
    <property type="match status" value="1"/>
</dbReference>
<evidence type="ECO:0000256" key="11">
    <source>
        <dbReference type="SAM" id="MobiDB-lite"/>
    </source>
</evidence>
<evidence type="ECO:0000313" key="13">
    <source>
        <dbReference type="Proteomes" id="UP000030889"/>
    </source>
</evidence>
<keyword evidence="5 10" id="KW-0812">Transmembrane</keyword>
<sequence length="129" mass="13354">MYIFLIVLIIIASILLVLAVLAQNPKGGMAANFGASNQVMGVRQTADFLERSTWALAIAIVVLSLLASIAMSSHRRNTLGAGDKVLEQITTEREIALPNTVAPVAPATELPAAESAPAAEGTAATEAAE</sequence>
<evidence type="ECO:0000256" key="2">
    <source>
        <dbReference type="ARBA" id="ARBA00008445"/>
    </source>
</evidence>
<name>A0ABR4YL18_9BACT</name>
<reference evidence="12 13" key="1">
    <citation type="submission" date="2014-09" db="EMBL/GenBank/DDBJ databases">
        <title>Alistipes sp. 627, sp. nov., a novel member of the family Rikenellaceae isolated from human faeces.</title>
        <authorList>
            <person name="Shkoporov A.N."/>
            <person name="Chaplin A.V."/>
            <person name="Motuzova O.V."/>
            <person name="Kafarskaia L.I."/>
            <person name="Khokhlova E.V."/>
            <person name="Efimov B.A."/>
        </authorList>
    </citation>
    <scope>NUCLEOTIDE SEQUENCE [LARGE SCALE GENOMIC DNA]</scope>
    <source>
        <strain evidence="12 13">627</strain>
    </source>
</reference>
<keyword evidence="6 10" id="KW-0653">Protein transport</keyword>
<gene>
    <name evidence="12" type="ORF">LG35_02445</name>
</gene>